<dbReference type="InterPro" id="IPR010920">
    <property type="entry name" value="LSM_dom_sf"/>
</dbReference>
<proteinExistence type="predicted"/>
<organism evidence="1 2">
    <name type="scientific">Cutaneotrichosporon cavernicola</name>
    <dbReference type="NCBI Taxonomy" id="279322"/>
    <lineage>
        <taxon>Eukaryota</taxon>
        <taxon>Fungi</taxon>
        <taxon>Dikarya</taxon>
        <taxon>Basidiomycota</taxon>
        <taxon>Agaricomycotina</taxon>
        <taxon>Tremellomycetes</taxon>
        <taxon>Trichosporonales</taxon>
        <taxon>Trichosporonaceae</taxon>
        <taxon>Cutaneotrichosporon</taxon>
    </lineage>
</organism>
<dbReference type="GeneID" id="85497484"/>
<dbReference type="RefSeq" id="XP_060458879.1">
    <property type="nucleotide sequence ID" value="XM_060602491.1"/>
</dbReference>
<keyword evidence="2" id="KW-1185">Reference proteome</keyword>
<dbReference type="KEGG" id="ccac:CcaHIS019_0600730"/>
<reference evidence="1" key="1">
    <citation type="journal article" date="2023" name="BMC Genomics">
        <title>Chromosome-level genome assemblies of Cutaneotrichosporon spp. (Trichosporonales, Basidiomycota) reveal imbalanced evolution between nucleotide sequences and chromosome synteny.</title>
        <authorList>
            <person name="Kobayashi Y."/>
            <person name="Kayamori A."/>
            <person name="Aoki K."/>
            <person name="Shiwa Y."/>
            <person name="Matsutani M."/>
            <person name="Fujita N."/>
            <person name="Sugita T."/>
            <person name="Iwasaki W."/>
            <person name="Tanaka N."/>
            <person name="Takashima M."/>
        </authorList>
    </citation>
    <scope>NUCLEOTIDE SEQUENCE</scope>
    <source>
        <strain evidence="1">HIS019</strain>
    </source>
</reference>
<dbReference type="AlphaFoldDB" id="A0AA48QXJ0"/>
<evidence type="ECO:0000313" key="2">
    <source>
        <dbReference type="Proteomes" id="UP001233271"/>
    </source>
</evidence>
<gene>
    <name evidence="1" type="ORF">CcaverHIS019_0600730</name>
</gene>
<sequence>MPPKDALRALLHTLLTVTLNDGRVLTGNLLAVDSSASLLLSSVRETRVLPPTVEGINVAQYYPYSRTDGEASTEPGGEVREREVTSVLVNMCDIVAVEMGEEDAGAWSRFVGVAFEKEQAVPPAPPAKA</sequence>
<dbReference type="Proteomes" id="UP001233271">
    <property type="component" value="Chromosome 6"/>
</dbReference>
<accession>A0AA48QXJ0</accession>
<dbReference type="EMBL" id="AP028217">
    <property type="protein sequence ID" value="BEI93614.1"/>
    <property type="molecule type" value="Genomic_DNA"/>
</dbReference>
<evidence type="ECO:0000313" key="1">
    <source>
        <dbReference type="EMBL" id="BEI93614.1"/>
    </source>
</evidence>
<dbReference type="Gene3D" id="2.30.30.100">
    <property type="match status" value="1"/>
</dbReference>
<dbReference type="SUPFAM" id="SSF50182">
    <property type="entry name" value="Sm-like ribonucleoproteins"/>
    <property type="match status" value="1"/>
</dbReference>
<name>A0AA48QXJ0_9TREE</name>
<protein>
    <recommendedName>
        <fullName evidence="3">LSM domain-containing protein</fullName>
    </recommendedName>
</protein>
<evidence type="ECO:0008006" key="3">
    <source>
        <dbReference type="Google" id="ProtNLM"/>
    </source>
</evidence>